<name>A0ABQ1W9J7_9BACL</name>
<keyword evidence="2" id="KW-1185">Reference proteome</keyword>
<gene>
    <name evidence="1" type="ORF">GCM10010913_47150</name>
</gene>
<evidence type="ECO:0000313" key="1">
    <source>
        <dbReference type="EMBL" id="GGG19628.1"/>
    </source>
</evidence>
<reference evidence="2" key="1">
    <citation type="journal article" date="2019" name="Int. J. Syst. Evol. Microbiol.">
        <title>The Global Catalogue of Microorganisms (GCM) 10K type strain sequencing project: providing services to taxonomists for standard genome sequencing and annotation.</title>
        <authorList>
            <consortium name="The Broad Institute Genomics Platform"/>
            <consortium name="The Broad Institute Genome Sequencing Center for Infectious Disease"/>
            <person name="Wu L."/>
            <person name="Ma J."/>
        </authorList>
    </citation>
    <scope>NUCLEOTIDE SEQUENCE [LARGE SCALE GENOMIC DNA]</scope>
    <source>
        <strain evidence="2">CGMCC 1.15420</strain>
    </source>
</reference>
<organism evidence="1 2">
    <name type="scientific">Paenibacillus aceti</name>
    <dbReference type="NCBI Taxonomy" id="1820010"/>
    <lineage>
        <taxon>Bacteria</taxon>
        <taxon>Bacillati</taxon>
        <taxon>Bacillota</taxon>
        <taxon>Bacilli</taxon>
        <taxon>Bacillales</taxon>
        <taxon>Paenibacillaceae</taxon>
        <taxon>Paenibacillus</taxon>
    </lineage>
</organism>
<protein>
    <submittedName>
        <fullName evidence="1">Uncharacterized protein</fullName>
    </submittedName>
</protein>
<accession>A0ABQ1W9J7</accession>
<proteinExistence type="predicted"/>
<dbReference type="EMBL" id="BMIW01000058">
    <property type="protein sequence ID" value="GGG19628.1"/>
    <property type="molecule type" value="Genomic_DNA"/>
</dbReference>
<dbReference type="Proteomes" id="UP000608420">
    <property type="component" value="Unassembled WGS sequence"/>
</dbReference>
<evidence type="ECO:0000313" key="2">
    <source>
        <dbReference type="Proteomes" id="UP000608420"/>
    </source>
</evidence>
<comment type="caution">
    <text evidence="1">The sequence shown here is derived from an EMBL/GenBank/DDBJ whole genome shotgun (WGS) entry which is preliminary data.</text>
</comment>
<sequence length="60" mass="7108">MESNPYDNYSSFTVVFARTTNRNTELLVAFSHSEMREAQKPLAVWFDELLCHVYKLCKYL</sequence>